<dbReference type="OrthoDB" id="9807055at2"/>
<proteinExistence type="predicted"/>
<evidence type="ECO:0000313" key="4">
    <source>
        <dbReference type="Proteomes" id="UP000037425"/>
    </source>
</evidence>
<comment type="caution">
    <text evidence="3">The sequence shown here is derived from an EMBL/GenBank/DDBJ whole genome shotgun (WGS) entry which is preliminary data.</text>
</comment>
<feature type="compositionally biased region" description="Basic and acidic residues" evidence="1">
    <location>
        <begin position="278"/>
        <end position="291"/>
    </location>
</feature>
<dbReference type="RefSeq" id="WP_053248121.1">
    <property type="nucleotide sequence ID" value="NZ_LGAP01000002.1"/>
</dbReference>
<dbReference type="PATRIC" id="fig|106592.7.peg.3121"/>
<keyword evidence="2" id="KW-0812">Transmembrane</keyword>
<feature type="transmembrane region" description="Helical" evidence="2">
    <location>
        <begin position="162"/>
        <end position="178"/>
    </location>
</feature>
<evidence type="ECO:0000256" key="1">
    <source>
        <dbReference type="SAM" id="MobiDB-lite"/>
    </source>
</evidence>
<dbReference type="AlphaFoldDB" id="A0A0L8C318"/>
<keyword evidence="2" id="KW-0472">Membrane</keyword>
<keyword evidence="2" id="KW-1133">Transmembrane helix</keyword>
<dbReference type="EMBL" id="LGAP01000002">
    <property type="protein sequence ID" value="KOF21179.1"/>
    <property type="molecule type" value="Genomic_DNA"/>
</dbReference>
<organism evidence="3 4">
    <name type="scientific">Ensifer adhaerens</name>
    <name type="common">Sinorhizobium morelense</name>
    <dbReference type="NCBI Taxonomy" id="106592"/>
    <lineage>
        <taxon>Bacteria</taxon>
        <taxon>Pseudomonadati</taxon>
        <taxon>Pseudomonadota</taxon>
        <taxon>Alphaproteobacteria</taxon>
        <taxon>Hyphomicrobiales</taxon>
        <taxon>Rhizobiaceae</taxon>
        <taxon>Sinorhizobium/Ensifer group</taxon>
        <taxon>Ensifer</taxon>
    </lineage>
</organism>
<evidence type="ECO:0000313" key="3">
    <source>
        <dbReference type="EMBL" id="KOF21179.1"/>
    </source>
</evidence>
<protein>
    <submittedName>
        <fullName evidence="3">Uncharacterized protein</fullName>
    </submittedName>
</protein>
<gene>
    <name evidence="3" type="ORF">AC244_07370</name>
</gene>
<sequence>MALGFVDAVPDNIVEQLNIGDFIFTQRLNSFWSWGLMYYASSNVDHAAIYGGDGKVGHMTLAGGKLHSLRAVAKGARVIIVRMGPFELHKFSLELEAQRKRIDTGSKARHRLPPKIQLVIAGLDIIHGKYPNRFRFKFFIEFFSSIIAISYTLYFFSGYITVFTPIILSLYYFMRFFVRNSFRYFRKYPSLTMSYPDLLLQAYFKAGGLIFTNLGPIVTNDLIGLLPLKVFLSLARKRSDDGPDDDVEEARKFFRDLVEGWNLVDLAQGAENKNSNEQNDKEIQESSDDPR</sequence>
<dbReference type="Proteomes" id="UP000037425">
    <property type="component" value="Unassembled WGS sequence"/>
</dbReference>
<name>A0A0L8C318_ENSAD</name>
<reference evidence="4" key="1">
    <citation type="submission" date="2015-07" db="EMBL/GenBank/DDBJ databases">
        <title>Whole genome sequence of an Ensifer adhaerens strain isolated from a cave pool in the Wind Cave National Park.</title>
        <authorList>
            <person name="Eng W.W.H."/>
            <person name="Gan H.M."/>
            <person name="Barton H.A."/>
            <person name="Savka M.A."/>
        </authorList>
    </citation>
    <scope>NUCLEOTIDE SEQUENCE [LARGE SCALE GENOMIC DNA]</scope>
    <source>
        <strain evidence="4">SD006</strain>
    </source>
</reference>
<accession>A0A0L8C318</accession>
<evidence type="ECO:0000256" key="2">
    <source>
        <dbReference type="SAM" id="Phobius"/>
    </source>
</evidence>
<feature type="region of interest" description="Disordered" evidence="1">
    <location>
        <begin position="268"/>
        <end position="291"/>
    </location>
</feature>
<feature type="transmembrane region" description="Helical" evidence="2">
    <location>
        <begin position="138"/>
        <end position="156"/>
    </location>
</feature>